<feature type="domain" description="Peptidase S9 prolyl oligopeptidase catalytic" evidence="1">
    <location>
        <begin position="5"/>
        <end position="47"/>
    </location>
</feature>
<organism evidence="2 3">
    <name type="scientific">Candidatus Caccalectryoclostridium excrementigallinarum</name>
    <dbReference type="NCBI Taxonomy" id="2840710"/>
    <lineage>
        <taxon>Bacteria</taxon>
        <taxon>Bacillati</taxon>
        <taxon>Bacillota</taxon>
        <taxon>Clostridia</taxon>
        <taxon>Christensenellales</taxon>
        <taxon>Christensenellaceae</taxon>
        <taxon>Christensenellaceae incertae sedis</taxon>
        <taxon>Candidatus Caccalectryoclostridium</taxon>
    </lineage>
</organism>
<gene>
    <name evidence="2" type="ORF">IAB07_06390</name>
</gene>
<dbReference type="Gene3D" id="3.40.50.1820">
    <property type="entry name" value="alpha/beta hydrolase"/>
    <property type="match status" value="1"/>
</dbReference>
<dbReference type="GO" id="GO:0008236">
    <property type="term" value="F:serine-type peptidase activity"/>
    <property type="evidence" value="ECO:0007669"/>
    <property type="project" value="InterPro"/>
</dbReference>
<proteinExistence type="predicted"/>
<dbReference type="GO" id="GO:0006508">
    <property type="term" value="P:proteolysis"/>
    <property type="evidence" value="ECO:0007669"/>
    <property type="project" value="InterPro"/>
</dbReference>
<dbReference type="SUPFAM" id="SSF53474">
    <property type="entry name" value="alpha/beta-Hydrolases"/>
    <property type="match status" value="1"/>
</dbReference>
<accession>A0A9D1MN88</accession>
<dbReference type="Pfam" id="PF00326">
    <property type="entry name" value="Peptidase_S9"/>
    <property type="match status" value="1"/>
</dbReference>
<dbReference type="InterPro" id="IPR029058">
    <property type="entry name" value="AB_hydrolase_fold"/>
</dbReference>
<dbReference type="AlphaFoldDB" id="A0A9D1MN88"/>
<evidence type="ECO:0000313" key="3">
    <source>
        <dbReference type="Proteomes" id="UP000824145"/>
    </source>
</evidence>
<sequence length="91" mass="10465">MLIKEIYLFGGSGGGHAALLATAYKPELWNTVISYVPIVDIRKWHAECKSRGLEFYKDIEACIGECTPDNYLYFVKSQRRLKRQQKNRAPV</sequence>
<reference evidence="2" key="2">
    <citation type="journal article" date="2021" name="PeerJ">
        <title>Extensive microbial diversity within the chicken gut microbiome revealed by metagenomics and culture.</title>
        <authorList>
            <person name="Gilroy R."/>
            <person name="Ravi A."/>
            <person name="Getino M."/>
            <person name="Pursley I."/>
            <person name="Horton D.L."/>
            <person name="Alikhan N.F."/>
            <person name="Baker D."/>
            <person name="Gharbi K."/>
            <person name="Hall N."/>
            <person name="Watson M."/>
            <person name="Adriaenssens E.M."/>
            <person name="Foster-Nyarko E."/>
            <person name="Jarju S."/>
            <person name="Secka A."/>
            <person name="Antonio M."/>
            <person name="Oren A."/>
            <person name="Chaudhuri R.R."/>
            <person name="La Ragione R."/>
            <person name="Hildebrand F."/>
            <person name="Pallen M.J."/>
        </authorList>
    </citation>
    <scope>NUCLEOTIDE SEQUENCE</scope>
    <source>
        <strain evidence="2">9366</strain>
    </source>
</reference>
<dbReference type="InterPro" id="IPR001375">
    <property type="entry name" value="Peptidase_S9_cat"/>
</dbReference>
<evidence type="ECO:0000259" key="1">
    <source>
        <dbReference type="Pfam" id="PF00326"/>
    </source>
</evidence>
<dbReference type="Proteomes" id="UP000824145">
    <property type="component" value="Unassembled WGS sequence"/>
</dbReference>
<comment type="caution">
    <text evidence="2">The sequence shown here is derived from an EMBL/GenBank/DDBJ whole genome shotgun (WGS) entry which is preliminary data.</text>
</comment>
<dbReference type="EMBL" id="DVNJ01000032">
    <property type="protein sequence ID" value="HIU63377.1"/>
    <property type="molecule type" value="Genomic_DNA"/>
</dbReference>
<reference evidence="2" key="1">
    <citation type="submission" date="2020-10" db="EMBL/GenBank/DDBJ databases">
        <authorList>
            <person name="Gilroy R."/>
        </authorList>
    </citation>
    <scope>NUCLEOTIDE SEQUENCE</scope>
    <source>
        <strain evidence="2">9366</strain>
    </source>
</reference>
<protein>
    <submittedName>
        <fullName evidence="2">Prolyl oligopeptidase family serine peptidase</fullName>
    </submittedName>
</protein>
<evidence type="ECO:0000313" key="2">
    <source>
        <dbReference type="EMBL" id="HIU63377.1"/>
    </source>
</evidence>
<name>A0A9D1MN88_9FIRM</name>